<keyword evidence="5 11" id="KW-0472">Membrane</keyword>
<dbReference type="InterPro" id="IPR006574">
    <property type="entry name" value="PRY"/>
</dbReference>
<dbReference type="SUPFAM" id="SSF48726">
    <property type="entry name" value="Immunoglobulin"/>
    <property type="match status" value="2"/>
</dbReference>
<evidence type="ECO:0000256" key="6">
    <source>
        <dbReference type="ARBA" id="ARBA00023157"/>
    </source>
</evidence>
<evidence type="ECO:0000256" key="1">
    <source>
        <dbReference type="ARBA" id="ARBA00004370"/>
    </source>
</evidence>
<evidence type="ECO:0000256" key="8">
    <source>
        <dbReference type="ARBA" id="ARBA00023319"/>
    </source>
</evidence>
<feature type="region of interest" description="Disordered" evidence="10">
    <location>
        <begin position="95"/>
        <end position="117"/>
    </location>
</feature>
<dbReference type="SMART" id="SM00589">
    <property type="entry name" value="PRY"/>
    <property type="match status" value="1"/>
</dbReference>
<dbReference type="InterPro" id="IPR013320">
    <property type="entry name" value="ConA-like_dom_sf"/>
</dbReference>
<evidence type="ECO:0000259" key="13">
    <source>
        <dbReference type="PROSITE" id="PS50835"/>
    </source>
</evidence>
<dbReference type="InterPro" id="IPR053896">
    <property type="entry name" value="BTN3A2-like_Ig-C"/>
</dbReference>
<dbReference type="Pfam" id="PF22705">
    <property type="entry name" value="C2-set_3"/>
    <property type="match status" value="1"/>
</dbReference>
<evidence type="ECO:0000313" key="14">
    <source>
        <dbReference type="EMBL" id="VTJ82658.1"/>
    </source>
</evidence>
<evidence type="ECO:0000256" key="9">
    <source>
        <dbReference type="ARBA" id="ARBA00038221"/>
    </source>
</evidence>
<dbReference type="AlphaFoldDB" id="A0A5E4CLF6"/>
<evidence type="ECO:0008006" key="16">
    <source>
        <dbReference type="Google" id="ProtNLM"/>
    </source>
</evidence>
<dbReference type="GO" id="GO:0042110">
    <property type="term" value="P:T cell activation"/>
    <property type="evidence" value="ECO:0007669"/>
    <property type="project" value="UniProtKB-ARBA"/>
</dbReference>
<comment type="caution">
    <text evidence="14">The sequence shown here is derived from an EMBL/GenBank/DDBJ whole genome shotgun (WGS) entry which is preliminary data.</text>
</comment>
<evidence type="ECO:0000256" key="5">
    <source>
        <dbReference type="ARBA" id="ARBA00023136"/>
    </source>
</evidence>
<proteinExistence type="inferred from homology"/>
<feature type="transmembrane region" description="Helical" evidence="11">
    <location>
        <begin position="345"/>
        <end position="368"/>
    </location>
</feature>
<dbReference type="Proteomes" id="UP000335636">
    <property type="component" value="Unassembled WGS sequence"/>
</dbReference>
<evidence type="ECO:0000256" key="4">
    <source>
        <dbReference type="ARBA" id="ARBA00022989"/>
    </source>
</evidence>
<comment type="similarity">
    <text evidence="9">Belongs to the SKINT family.</text>
</comment>
<evidence type="ECO:0000256" key="2">
    <source>
        <dbReference type="ARBA" id="ARBA00022692"/>
    </source>
</evidence>
<comment type="subcellular location">
    <subcellularLocation>
        <location evidence="1">Membrane</location>
    </subcellularLocation>
</comment>
<dbReference type="EMBL" id="CABDUW010001565">
    <property type="protein sequence ID" value="VTJ82658.1"/>
    <property type="molecule type" value="Genomic_DNA"/>
</dbReference>
<gene>
    <name evidence="14" type="ORF">MONAX_5E011071</name>
</gene>
<feature type="domain" description="B30.2/SPRY" evidence="12">
    <location>
        <begin position="373"/>
        <end position="501"/>
    </location>
</feature>
<dbReference type="Pfam" id="PF13765">
    <property type="entry name" value="PRY"/>
    <property type="match status" value="1"/>
</dbReference>
<dbReference type="InterPro" id="IPR050504">
    <property type="entry name" value="IgSF_BTN/MOG"/>
</dbReference>
<reference evidence="14" key="1">
    <citation type="submission" date="2019-04" db="EMBL/GenBank/DDBJ databases">
        <authorList>
            <person name="Alioto T."/>
            <person name="Alioto T."/>
        </authorList>
    </citation>
    <scope>NUCLEOTIDE SEQUENCE [LARGE SCALE GENOMIC DNA]</scope>
</reference>
<dbReference type="Gene3D" id="2.60.120.920">
    <property type="match status" value="1"/>
</dbReference>
<dbReference type="GO" id="GO:1903037">
    <property type="term" value="P:regulation of leukocyte cell-cell adhesion"/>
    <property type="evidence" value="ECO:0007669"/>
    <property type="project" value="UniProtKB-ARBA"/>
</dbReference>
<dbReference type="Gene3D" id="2.60.40.10">
    <property type="entry name" value="Immunoglobulins"/>
    <property type="match status" value="2"/>
</dbReference>
<keyword evidence="8" id="KW-0393">Immunoglobulin domain</keyword>
<dbReference type="InterPro" id="IPR013783">
    <property type="entry name" value="Ig-like_fold"/>
</dbReference>
<keyword evidence="3" id="KW-0732">Signal</keyword>
<dbReference type="InterPro" id="IPR043136">
    <property type="entry name" value="B30.2/SPRY_sf"/>
</dbReference>
<dbReference type="InterPro" id="IPR007110">
    <property type="entry name" value="Ig-like_dom"/>
</dbReference>
<accession>A0A5E4CLF6</accession>
<dbReference type="InterPro" id="IPR036179">
    <property type="entry name" value="Ig-like_dom_sf"/>
</dbReference>
<name>A0A5E4CLF6_MARMO</name>
<keyword evidence="2 11" id="KW-0812">Transmembrane</keyword>
<evidence type="ECO:0000259" key="12">
    <source>
        <dbReference type="PROSITE" id="PS50188"/>
    </source>
</evidence>
<evidence type="ECO:0000313" key="15">
    <source>
        <dbReference type="Proteomes" id="UP000335636"/>
    </source>
</evidence>
<keyword evidence="15" id="KW-1185">Reference proteome</keyword>
<feature type="domain" description="Ig-like" evidence="13">
    <location>
        <begin position="84"/>
        <end position="193"/>
    </location>
</feature>
<dbReference type="InterPro" id="IPR003879">
    <property type="entry name" value="Butyrophylin_SPRY"/>
</dbReference>
<dbReference type="GO" id="GO:0001817">
    <property type="term" value="P:regulation of cytokine production"/>
    <property type="evidence" value="ECO:0007669"/>
    <property type="project" value="TreeGrafter"/>
</dbReference>
<keyword evidence="7" id="KW-0325">Glycoprotein</keyword>
<dbReference type="GO" id="GO:0050852">
    <property type="term" value="P:T cell receptor signaling pathway"/>
    <property type="evidence" value="ECO:0007669"/>
    <property type="project" value="TreeGrafter"/>
</dbReference>
<keyword evidence="4 11" id="KW-1133">Transmembrane helix</keyword>
<sequence>MGPRSPVIAMVGKEAVFSCHLKPAMDAQQMEVTWYKNHQSGVVHDYRNGQEHVEQQRLEYCGRTQFLKGNISQGALAYCSRQQPQGFPYEKNFCRRQEQEEASGQDPHIHVEPGPSGSIKLTCTSPGWYLEPEVQWSGPGQLQLEPASEANSVEGDGLFRVESSVSVEESSREHVTCSIRNPVLNEEKKGHVSMAVLSLPLDTHLCDDEDNWTKGPMMKAVTTSGGRGRAGGLCVAALLGALGCPGISLRHHEQLSPQPRQASAILRSPEQTTTQWASQREHCMWSWSHSACWVTFLSSACPHSCLFDRAVRGLPRLGGGRKRRSLGVLGGLGRLGVSDAWVSPWTVVLAVFDVLVAVSLAVISAILMRTTKAKETLSEELDLEEARRYAEDITLDADTAHPSLHVSHGGKHVETLPMKQDVPDKSARFNLAPFVLGQKSFSCGLHYWEVEVPDKYTWNGCVHDVNPGHSQHLPPGGPGILCWVPSPKVASHHACFLGSLP</sequence>
<dbReference type="FunFam" id="2.60.40.10:FF:000142">
    <property type="entry name" value="V-set domain-containing T-cell activation inhibitor 1"/>
    <property type="match status" value="1"/>
</dbReference>
<dbReference type="GO" id="GO:0005102">
    <property type="term" value="F:signaling receptor binding"/>
    <property type="evidence" value="ECO:0007669"/>
    <property type="project" value="TreeGrafter"/>
</dbReference>
<evidence type="ECO:0000256" key="7">
    <source>
        <dbReference type="ARBA" id="ARBA00023180"/>
    </source>
</evidence>
<dbReference type="InterPro" id="IPR001870">
    <property type="entry name" value="B30.2/SPRY"/>
</dbReference>
<dbReference type="PANTHER" id="PTHR24100">
    <property type="entry name" value="BUTYROPHILIN"/>
    <property type="match status" value="1"/>
</dbReference>
<keyword evidence="6" id="KW-1015">Disulfide bond</keyword>
<protein>
    <recommendedName>
        <fullName evidence="16">Ig-like domain-containing protein</fullName>
    </recommendedName>
</protein>
<dbReference type="PANTHER" id="PTHR24100:SF149">
    <property type="entry name" value="BG-LIKE ANTIGEN 1-RELATED"/>
    <property type="match status" value="1"/>
</dbReference>
<dbReference type="GO" id="GO:0009897">
    <property type="term" value="C:external side of plasma membrane"/>
    <property type="evidence" value="ECO:0007669"/>
    <property type="project" value="TreeGrafter"/>
</dbReference>
<organism evidence="14 15">
    <name type="scientific">Marmota monax</name>
    <name type="common">Woodchuck</name>
    <dbReference type="NCBI Taxonomy" id="9995"/>
    <lineage>
        <taxon>Eukaryota</taxon>
        <taxon>Metazoa</taxon>
        <taxon>Chordata</taxon>
        <taxon>Craniata</taxon>
        <taxon>Vertebrata</taxon>
        <taxon>Euteleostomi</taxon>
        <taxon>Mammalia</taxon>
        <taxon>Eutheria</taxon>
        <taxon>Euarchontoglires</taxon>
        <taxon>Glires</taxon>
        <taxon>Rodentia</taxon>
        <taxon>Sciuromorpha</taxon>
        <taxon>Sciuridae</taxon>
        <taxon>Xerinae</taxon>
        <taxon>Marmotini</taxon>
        <taxon>Marmota</taxon>
    </lineage>
</organism>
<dbReference type="PROSITE" id="PS50188">
    <property type="entry name" value="B302_SPRY"/>
    <property type="match status" value="1"/>
</dbReference>
<dbReference type="GO" id="GO:0050863">
    <property type="term" value="P:regulation of T cell activation"/>
    <property type="evidence" value="ECO:0007669"/>
    <property type="project" value="UniProtKB-ARBA"/>
</dbReference>
<dbReference type="PRINTS" id="PR01407">
    <property type="entry name" value="BUTYPHLNCDUF"/>
</dbReference>
<dbReference type="PROSITE" id="PS50835">
    <property type="entry name" value="IG_LIKE"/>
    <property type="match status" value="1"/>
</dbReference>
<evidence type="ECO:0000256" key="11">
    <source>
        <dbReference type="SAM" id="Phobius"/>
    </source>
</evidence>
<evidence type="ECO:0000256" key="3">
    <source>
        <dbReference type="ARBA" id="ARBA00022729"/>
    </source>
</evidence>
<evidence type="ECO:0000256" key="10">
    <source>
        <dbReference type="SAM" id="MobiDB-lite"/>
    </source>
</evidence>
<dbReference type="FunFam" id="2.60.40.10:FF:000088">
    <property type="entry name" value="Butyrophilin subfamily 1 member A1"/>
    <property type="match status" value="1"/>
</dbReference>
<dbReference type="SUPFAM" id="SSF49899">
    <property type="entry name" value="Concanavalin A-like lectins/glucanases"/>
    <property type="match status" value="1"/>
</dbReference>